<proteinExistence type="predicted"/>
<dbReference type="AlphaFoldDB" id="A0A7J8ND78"/>
<dbReference type="Proteomes" id="UP000593572">
    <property type="component" value="Unassembled WGS sequence"/>
</dbReference>
<reference evidence="1 2" key="1">
    <citation type="journal article" date="2019" name="Genome Biol. Evol.">
        <title>Insights into the evolution of the New World diploid cottons (Gossypium, subgenus Houzingenia) based on genome sequencing.</title>
        <authorList>
            <person name="Grover C.E."/>
            <person name="Arick M.A. 2nd"/>
            <person name="Thrash A."/>
            <person name="Conover J.L."/>
            <person name="Sanders W.S."/>
            <person name="Peterson D.G."/>
            <person name="Frelichowski J.E."/>
            <person name="Scheffler J.A."/>
            <person name="Scheffler B.E."/>
            <person name="Wendel J.F."/>
        </authorList>
    </citation>
    <scope>NUCLEOTIDE SEQUENCE [LARGE SCALE GENOMIC DNA]</scope>
    <source>
        <strain evidence="1">157</strain>
        <tissue evidence="1">Leaf</tissue>
    </source>
</reference>
<evidence type="ECO:0000313" key="2">
    <source>
        <dbReference type="Proteomes" id="UP000593572"/>
    </source>
</evidence>
<protein>
    <submittedName>
        <fullName evidence="1">Uncharacterized protein</fullName>
    </submittedName>
</protein>
<organism evidence="1 2">
    <name type="scientific">Gossypium lobatum</name>
    <dbReference type="NCBI Taxonomy" id="34289"/>
    <lineage>
        <taxon>Eukaryota</taxon>
        <taxon>Viridiplantae</taxon>
        <taxon>Streptophyta</taxon>
        <taxon>Embryophyta</taxon>
        <taxon>Tracheophyta</taxon>
        <taxon>Spermatophyta</taxon>
        <taxon>Magnoliopsida</taxon>
        <taxon>eudicotyledons</taxon>
        <taxon>Gunneridae</taxon>
        <taxon>Pentapetalae</taxon>
        <taxon>rosids</taxon>
        <taxon>malvids</taxon>
        <taxon>Malvales</taxon>
        <taxon>Malvaceae</taxon>
        <taxon>Malvoideae</taxon>
        <taxon>Gossypium</taxon>
    </lineage>
</organism>
<dbReference type="EMBL" id="JABEZX010009496">
    <property type="protein sequence ID" value="MBA0574811.1"/>
    <property type="molecule type" value="Genomic_DNA"/>
</dbReference>
<dbReference type="EMBL" id="JABEZX010009496">
    <property type="protein sequence ID" value="MBA0574812.1"/>
    <property type="molecule type" value="Genomic_DNA"/>
</dbReference>
<name>A0A7J8ND78_9ROSI</name>
<accession>A0A7J8ND78</accession>
<evidence type="ECO:0000313" key="1">
    <source>
        <dbReference type="EMBL" id="MBA0574812.1"/>
    </source>
</evidence>
<keyword evidence="2" id="KW-1185">Reference proteome</keyword>
<comment type="caution">
    <text evidence="1">The sequence shown here is derived from an EMBL/GenBank/DDBJ whole genome shotgun (WGS) entry which is preliminary data.</text>
</comment>
<sequence length="56" mass="6787">MTSQRRSGWQFFRICVKRTSNREPCGCFWMRFCIDTMILIGFPYWQCGELLVMPRC</sequence>
<reference evidence="1" key="2">
    <citation type="submission" date="2020-04" db="EMBL/GenBank/DDBJ databases">
        <authorList>
            <person name="Grover C.E."/>
            <person name="Arick M.A. II"/>
            <person name="Thrash A."/>
            <person name="Conover J.L."/>
            <person name="Sanders W.S."/>
            <person name="Peterson D.G."/>
            <person name="Scheffler J.A."/>
            <person name="Scheffler B.E."/>
            <person name="Wendel J.F."/>
        </authorList>
    </citation>
    <scope>NUCLEOTIDE SEQUENCE</scope>
    <source>
        <strain evidence="1">157</strain>
        <tissue evidence="1">Leaf</tissue>
    </source>
</reference>
<gene>
    <name evidence="1" type="ORF">Golob_028060</name>
</gene>